<dbReference type="SUPFAM" id="SSF118196">
    <property type="entry name" value="YaeB-like"/>
    <property type="match status" value="1"/>
</dbReference>
<gene>
    <name evidence="4" type="primary">tsaA</name>
    <name evidence="4" type="ORF">L6E24_00100</name>
</gene>
<protein>
    <submittedName>
        <fullName evidence="4">tRNA (N6-threonylcarbamoyladenosine(37)-N6)-methyltransferase TrmO</fullName>
    </submittedName>
</protein>
<dbReference type="InterPro" id="IPR036414">
    <property type="entry name" value="YaeB_N_sf"/>
</dbReference>
<organism evidence="4 5">
    <name type="scientific">Methanoplanus endosymbiosus</name>
    <dbReference type="NCBI Taxonomy" id="33865"/>
    <lineage>
        <taxon>Archaea</taxon>
        <taxon>Methanobacteriati</taxon>
        <taxon>Methanobacteriota</taxon>
        <taxon>Stenosarchaea group</taxon>
        <taxon>Methanomicrobia</taxon>
        <taxon>Methanomicrobiales</taxon>
        <taxon>Methanomicrobiaceae</taxon>
        <taxon>Methanoplanus</taxon>
    </lineage>
</organism>
<reference evidence="4" key="1">
    <citation type="submission" date="2022-04" db="EMBL/GenBank/DDBJ databases">
        <title>Complete genome of Methanoplanus endosymbiosus DSM 3599.</title>
        <authorList>
            <person name="Chen S.-C."/>
            <person name="You Y.-T."/>
            <person name="Zhou Y.-Z."/>
            <person name="Lai M.-C."/>
        </authorList>
    </citation>
    <scope>NUCLEOTIDE SEQUENCE</scope>
    <source>
        <strain evidence="4">DSM 3599</strain>
    </source>
</reference>
<dbReference type="Gene3D" id="2.40.30.70">
    <property type="entry name" value="YaeB-like"/>
    <property type="match status" value="1"/>
</dbReference>
<dbReference type="AlphaFoldDB" id="A0A9E7TKE9"/>
<dbReference type="Proteomes" id="UP001060368">
    <property type="component" value="Chromosome"/>
</dbReference>
<dbReference type="PANTHER" id="PTHR12818:SF0">
    <property type="entry name" value="TRNA (ADENINE(37)-N6)-METHYLTRANSFERASE"/>
    <property type="match status" value="1"/>
</dbReference>
<dbReference type="GeneID" id="74306047"/>
<dbReference type="PANTHER" id="PTHR12818">
    <property type="entry name" value="TRNA (ADENINE(37)-N6)-METHYLTRANSFERASE"/>
    <property type="match status" value="1"/>
</dbReference>
<keyword evidence="5" id="KW-1185">Reference proteome</keyword>
<evidence type="ECO:0000256" key="1">
    <source>
        <dbReference type="ARBA" id="ARBA00022691"/>
    </source>
</evidence>
<comment type="similarity">
    <text evidence="2">Belongs to the tRNA methyltransferase O family.</text>
</comment>
<dbReference type="EMBL" id="CP096115">
    <property type="protein sequence ID" value="UUX92565.1"/>
    <property type="molecule type" value="Genomic_DNA"/>
</dbReference>
<keyword evidence="1" id="KW-0949">S-adenosyl-L-methionine</keyword>
<dbReference type="KEGG" id="mend:L6E24_00100"/>
<name>A0A9E7TKE9_9EURY</name>
<feature type="domain" description="TsaA-like" evidence="3">
    <location>
        <begin position="25"/>
        <end position="176"/>
    </location>
</feature>
<proteinExistence type="inferred from homology"/>
<dbReference type="InterPro" id="IPR023370">
    <property type="entry name" value="TrmO-like_N"/>
</dbReference>
<accession>A0A9E7TKE9</accession>
<evidence type="ECO:0000256" key="2">
    <source>
        <dbReference type="ARBA" id="ARBA00033753"/>
    </source>
</evidence>
<dbReference type="NCBIfam" id="TIGR00104">
    <property type="entry name" value="tRNA_TsaA"/>
    <property type="match status" value="1"/>
</dbReference>
<dbReference type="CDD" id="cd09281">
    <property type="entry name" value="UPF0066"/>
    <property type="match status" value="1"/>
</dbReference>
<evidence type="ECO:0000259" key="3">
    <source>
        <dbReference type="PROSITE" id="PS51668"/>
    </source>
</evidence>
<evidence type="ECO:0000313" key="5">
    <source>
        <dbReference type="Proteomes" id="UP001060368"/>
    </source>
</evidence>
<evidence type="ECO:0000313" key="4">
    <source>
        <dbReference type="EMBL" id="UUX92565.1"/>
    </source>
</evidence>
<dbReference type="PROSITE" id="PS51668">
    <property type="entry name" value="TSAA_2"/>
    <property type="match status" value="1"/>
</dbReference>
<dbReference type="RefSeq" id="WP_257742711.1">
    <property type="nucleotide sequence ID" value="NZ_CP096115.1"/>
</dbReference>
<sequence>MAEKKRNTPAYADDSEVDNFEDIVIRPIGIVKNNVSKPPLIAGKDGLKINGEYEETMEKFHSVREDISEIILKEEYAGLLEDIEQYSHILIIYWGHEVTEDGRRLKKVHPMGVETNPLTGLFCTCSPARPNPVLTKVVRLLEVSGNVLKVSGLDAIDKSPVIDIKPYVIEFYPRDDVKIPDWMQVIVENYEE</sequence>
<dbReference type="Pfam" id="PF01980">
    <property type="entry name" value="TrmO_N"/>
    <property type="match status" value="1"/>
</dbReference>
<dbReference type="InterPro" id="IPR036413">
    <property type="entry name" value="YaeB-like_sf"/>
</dbReference>
<dbReference type="InterPro" id="IPR040372">
    <property type="entry name" value="YaeB-like"/>
</dbReference>